<evidence type="ECO:0000313" key="2">
    <source>
        <dbReference type="Proteomes" id="UP000285655"/>
    </source>
</evidence>
<keyword evidence="1" id="KW-0808">Transferase</keyword>
<dbReference type="Gene3D" id="2.160.10.10">
    <property type="entry name" value="Hexapeptide repeat proteins"/>
    <property type="match status" value="1"/>
</dbReference>
<evidence type="ECO:0000313" key="1">
    <source>
        <dbReference type="EMBL" id="RJO61830.1"/>
    </source>
</evidence>
<organism evidence="1 2">
    <name type="scientific">candidate division WS5 bacterium</name>
    <dbReference type="NCBI Taxonomy" id="2093353"/>
    <lineage>
        <taxon>Bacteria</taxon>
        <taxon>candidate division WS5</taxon>
    </lineage>
</organism>
<dbReference type="AlphaFoldDB" id="A0A419DFM6"/>
<reference evidence="1 2" key="1">
    <citation type="journal article" date="2017" name="ISME J.">
        <title>Energy and carbon metabolisms in a deep terrestrial subsurface fluid microbial community.</title>
        <authorList>
            <person name="Momper L."/>
            <person name="Jungbluth S.P."/>
            <person name="Lee M.D."/>
            <person name="Amend J.P."/>
        </authorList>
    </citation>
    <scope>NUCLEOTIDE SEQUENCE [LARGE SCALE GENOMIC DNA]</scope>
    <source>
        <strain evidence="1">SURF_29</strain>
    </source>
</reference>
<name>A0A419DFM6_9BACT</name>
<dbReference type="CDD" id="cd04647">
    <property type="entry name" value="LbH_MAT_like"/>
    <property type="match status" value="1"/>
</dbReference>
<keyword evidence="1" id="KW-0012">Acyltransferase</keyword>
<sequence>MYTIQDIELMGDNVRPKLRSCGEGVRIYPLAKIAFPQVVDLGNNCKIRDFVFIFAGEGLKIGEYTDVQPHTIVWGGGLTIIGDRVSTGPGTVFLSATYSHAPGLRMVDGLPEGYAKTIGGKLVVGNDVYIGARSVIMPVTIGEGAVIGAGSFVNKDIEPWGIYVGSPAKKIGERPKLKDFKI</sequence>
<dbReference type="Proteomes" id="UP000285655">
    <property type="component" value="Unassembled WGS sequence"/>
</dbReference>
<comment type="caution">
    <text evidence="1">The sequence shown here is derived from an EMBL/GenBank/DDBJ whole genome shotgun (WGS) entry which is preliminary data.</text>
</comment>
<dbReference type="InterPro" id="IPR011004">
    <property type="entry name" value="Trimer_LpxA-like_sf"/>
</dbReference>
<dbReference type="PANTHER" id="PTHR43300">
    <property type="entry name" value="ACETYLTRANSFERASE"/>
    <property type="match status" value="1"/>
</dbReference>
<dbReference type="Pfam" id="PF14602">
    <property type="entry name" value="Hexapep_2"/>
    <property type="match status" value="1"/>
</dbReference>
<gene>
    <name evidence="1" type="ORF">C4544_01755</name>
</gene>
<dbReference type="EMBL" id="QZJW01000009">
    <property type="protein sequence ID" value="RJO61830.1"/>
    <property type="molecule type" value="Genomic_DNA"/>
</dbReference>
<dbReference type="GO" id="GO:0016746">
    <property type="term" value="F:acyltransferase activity"/>
    <property type="evidence" value="ECO:0007669"/>
    <property type="project" value="UniProtKB-KW"/>
</dbReference>
<dbReference type="PANTHER" id="PTHR43300:SF11">
    <property type="entry name" value="ACETYLTRANSFERASE RV3034C-RELATED"/>
    <property type="match status" value="1"/>
</dbReference>
<accession>A0A419DFM6</accession>
<dbReference type="InterPro" id="IPR050179">
    <property type="entry name" value="Trans_hexapeptide_repeat"/>
</dbReference>
<proteinExistence type="predicted"/>
<dbReference type="SUPFAM" id="SSF51161">
    <property type="entry name" value="Trimeric LpxA-like enzymes"/>
    <property type="match status" value="1"/>
</dbReference>
<dbReference type="InterPro" id="IPR001451">
    <property type="entry name" value="Hexapep"/>
</dbReference>
<protein>
    <submittedName>
        <fullName evidence="1">Acyltransferase</fullName>
    </submittedName>
</protein>